<evidence type="ECO:0000313" key="1">
    <source>
        <dbReference type="EMBL" id="OMP11225.1"/>
    </source>
</evidence>
<protein>
    <submittedName>
        <fullName evidence="1">Uncharacterized protein</fullName>
    </submittedName>
</protein>
<dbReference type="Proteomes" id="UP000188268">
    <property type="component" value="Unassembled WGS sequence"/>
</dbReference>
<proteinExistence type="predicted"/>
<dbReference type="Gramene" id="OMP11225">
    <property type="protein sequence ID" value="OMP11225"/>
    <property type="gene ID" value="CCACVL1_00618"/>
</dbReference>
<gene>
    <name evidence="1" type="ORF">CCACVL1_00618</name>
</gene>
<organism evidence="1 2">
    <name type="scientific">Corchorus capsularis</name>
    <name type="common">Jute</name>
    <dbReference type="NCBI Taxonomy" id="210143"/>
    <lineage>
        <taxon>Eukaryota</taxon>
        <taxon>Viridiplantae</taxon>
        <taxon>Streptophyta</taxon>
        <taxon>Embryophyta</taxon>
        <taxon>Tracheophyta</taxon>
        <taxon>Spermatophyta</taxon>
        <taxon>Magnoliopsida</taxon>
        <taxon>eudicotyledons</taxon>
        <taxon>Gunneridae</taxon>
        <taxon>Pentapetalae</taxon>
        <taxon>rosids</taxon>
        <taxon>malvids</taxon>
        <taxon>Malvales</taxon>
        <taxon>Malvaceae</taxon>
        <taxon>Grewioideae</taxon>
        <taxon>Apeibeae</taxon>
        <taxon>Corchorus</taxon>
    </lineage>
</organism>
<accession>A0A1R3KVX5</accession>
<reference evidence="1 2" key="1">
    <citation type="submission" date="2013-09" db="EMBL/GenBank/DDBJ databases">
        <title>Corchorus capsularis genome sequencing.</title>
        <authorList>
            <person name="Alam M."/>
            <person name="Haque M.S."/>
            <person name="Islam M.S."/>
            <person name="Emdad E.M."/>
            <person name="Islam M.M."/>
            <person name="Ahmed B."/>
            <person name="Halim A."/>
            <person name="Hossen Q.M.M."/>
            <person name="Hossain M.Z."/>
            <person name="Ahmed R."/>
            <person name="Khan M.M."/>
            <person name="Islam R."/>
            <person name="Rashid M.M."/>
            <person name="Khan S.A."/>
            <person name="Rahman M.S."/>
            <person name="Alam M."/>
        </authorList>
    </citation>
    <scope>NUCLEOTIDE SEQUENCE [LARGE SCALE GENOMIC DNA]</scope>
    <source>
        <strain evidence="2">cv. CVL-1</strain>
        <tissue evidence="1">Whole seedling</tissue>
    </source>
</reference>
<dbReference type="AlphaFoldDB" id="A0A1R3KVX5"/>
<dbReference type="EMBL" id="AWWV01001471">
    <property type="protein sequence ID" value="OMP11225.1"/>
    <property type="molecule type" value="Genomic_DNA"/>
</dbReference>
<comment type="caution">
    <text evidence="1">The sequence shown here is derived from an EMBL/GenBank/DDBJ whole genome shotgun (WGS) entry which is preliminary data.</text>
</comment>
<name>A0A1R3KVX5_COCAP</name>
<evidence type="ECO:0000313" key="2">
    <source>
        <dbReference type="Proteomes" id="UP000188268"/>
    </source>
</evidence>
<keyword evidence="2" id="KW-1185">Reference proteome</keyword>
<sequence>MGRMAISFPEFIKSKQDNSYVIMATNDFSFHLTANIIKIKACISKDHLARLLGDPYREGRNHPWRNIAK</sequence>